<dbReference type="InterPro" id="IPR015856">
    <property type="entry name" value="ABC_transpr_CbiO/EcfA_su"/>
</dbReference>
<dbReference type="CDD" id="cd03225">
    <property type="entry name" value="ABC_cobalt_CbiO_domain1"/>
    <property type="match status" value="1"/>
</dbReference>
<feature type="domain" description="ABC transporter" evidence="9">
    <location>
        <begin position="6"/>
        <end position="236"/>
    </location>
</feature>
<accession>A0A919S3M3</accession>
<keyword evidence="7" id="KW-1278">Translocase</keyword>
<proteinExistence type="inferred from homology"/>
<dbReference type="SUPFAM" id="SSF52540">
    <property type="entry name" value="P-loop containing nucleoside triphosphate hydrolases"/>
    <property type="match status" value="1"/>
</dbReference>
<dbReference type="AlphaFoldDB" id="A0A919S3M3"/>
<protein>
    <submittedName>
        <fullName evidence="10">ABC transporter ATP-binding protein</fullName>
    </submittedName>
</protein>
<dbReference type="Gene3D" id="3.40.50.300">
    <property type="entry name" value="P-loop containing nucleotide triphosphate hydrolases"/>
    <property type="match status" value="1"/>
</dbReference>
<dbReference type="InterPro" id="IPR003593">
    <property type="entry name" value="AAA+_ATPase"/>
</dbReference>
<evidence type="ECO:0000256" key="5">
    <source>
        <dbReference type="ARBA" id="ARBA00022741"/>
    </source>
</evidence>
<dbReference type="RefSeq" id="WP_212905308.1">
    <property type="nucleotide sequence ID" value="NZ_BOPZ01000047.1"/>
</dbReference>
<keyword evidence="3" id="KW-0813">Transport</keyword>
<keyword evidence="11" id="KW-1185">Reference proteome</keyword>
<dbReference type="GO" id="GO:0016887">
    <property type="term" value="F:ATP hydrolysis activity"/>
    <property type="evidence" value="ECO:0007669"/>
    <property type="project" value="InterPro"/>
</dbReference>
<dbReference type="PANTHER" id="PTHR43553:SF24">
    <property type="entry name" value="ENERGY-COUPLING FACTOR TRANSPORTER ATP-BINDING PROTEIN ECFA1"/>
    <property type="match status" value="1"/>
</dbReference>
<dbReference type="GO" id="GO:0042626">
    <property type="term" value="F:ATPase-coupled transmembrane transporter activity"/>
    <property type="evidence" value="ECO:0007669"/>
    <property type="project" value="TreeGrafter"/>
</dbReference>
<evidence type="ECO:0000313" key="10">
    <source>
        <dbReference type="EMBL" id="GIM30640.1"/>
    </source>
</evidence>
<dbReference type="Pfam" id="PF00005">
    <property type="entry name" value="ABC_tran"/>
    <property type="match status" value="1"/>
</dbReference>
<dbReference type="FunFam" id="3.40.50.300:FF:000224">
    <property type="entry name" value="Energy-coupling factor transporter ATP-binding protein EcfA"/>
    <property type="match status" value="1"/>
</dbReference>
<evidence type="ECO:0000256" key="3">
    <source>
        <dbReference type="ARBA" id="ARBA00022448"/>
    </source>
</evidence>
<gene>
    <name evidence="10" type="ORF">CPJCM30710_33060</name>
</gene>
<dbReference type="SMART" id="SM00382">
    <property type="entry name" value="AAA"/>
    <property type="match status" value="1"/>
</dbReference>
<dbReference type="GO" id="GO:0043190">
    <property type="term" value="C:ATP-binding cassette (ABC) transporter complex"/>
    <property type="evidence" value="ECO:0007669"/>
    <property type="project" value="TreeGrafter"/>
</dbReference>
<evidence type="ECO:0000256" key="8">
    <source>
        <dbReference type="ARBA" id="ARBA00023136"/>
    </source>
</evidence>
<dbReference type="InterPro" id="IPR050095">
    <property type="entry name" value="ECF_ABC_transporter_ATP-bd"/>
</dbReference>
<reference evidence="10" key="1">
    <citation type="submission" date="2021-03" db="EMBL/GenBank/DDBJ databases">
        <title>Taxonomic study of Clostridium polyendosporum from meadow-gley soil under rice.</title>
        <authorList>
            <person name="Kobayashi H."/>
            <person name="Tanizawa Y."/>
            <person name="Yagura M."/>
        </authorList>
    </citation>
    <scope>NUCLEOTIDE SEQUENCE</scope>
    <source>
        <strain evidence="10">JCM 30710</strain>
    </source>
</reference>
<name>A0A919S3M3_9CLOT</name>
<keyword evidence="6 10" id="KW-0067">ATP-binding</keyword>
<dbReference type="GO" id="GO:0005524">
    <property type="term" value="F:ATP binding"/>
    <property type="evidence" value="ECO:0007669"/>
    <property type="project" value="UniProtKB-KW"/>
</dbReference>
<sequence length="243" mass="27185">MDNFSIRLSNVSYEYPDGFRAIDNLSFSLRRGENVALIGANGAGKSTILQLITGLFIAKRGEISINGLELNKKNLKNIRREMGFIFQDSDNQLFMNTVYDDIAFGLRNLYKDEEIVNEKVNHILKATSIEHLRDKHIYKLSGGQKRTVAIAGILAMNPSVILMDEPTASLDPKSRRGLINLLKTLPQSKLIATHDLDMVLDLCERVIVLSEGKIIADGDANTLLSDEGLMDRCNLELPLCMQY</sequence>
<comment type="similarity">
    <text evidence="2">Belongs to the ABC transporter superfamily.</text>
</comment>
<evidence type="ECO:0000256" key="7">
    <source>
        <dbReference type="ARBA" id="ARBA00022967"/>
    </source>
</evidence>
<evidence type="ECO:0000256" key="6">
    <source>
        <dbReference type="ARBA" id="ARBA00022840"/>
    </source>
</evidence>
<dbReference type="PROSITE" id="PS50893">
    <property type="entry name" value="ABC_TRANSPORTER_2"/>
    <property type="match status" value="1"/>
</dbReference>
<evidence type="ECO:0000256" key="4">
    <source>
        <dbReference type="ARBA" id="ARBA00022475"/>
    </source>
</evidence>
<comment type="subcellular location">
    <subcellularLocation>
        <location evidence="1">Cell membrane</location>
        <topology evidence="1">Peripheral membrane protein</topology>
    </subcellularLocation>
</comment>
<organism evidence="10 11">
    <name type="scientific">Clostridium polyendosporum</name>
    <dbReference type="NCBI Taxonomy" id="69208"/>
    <lineage>
        <taxon>Bacteria</taxon>
        <taxon>Bacillati</taxon>
        <taxon>Bacillota</taxon>
        <taxon>Clostridia</taxon>
        <taxon>Eubacteriales</taxon>
        <taxon>Clostridiaceae</taxon>
        <taxon>Clostridium</taxon>
    </lineage>
</organism>
<evidence type="ECO:0000313" key="11">
    <source>
        <dbReference type="Proteomes" id="UP000679179"/>
    </source>
</evidence>
<comment type="caution">
    <text evidence="10">The sequence shown here is derived from an EMBL/GenBank/DDBJ whole genome shotgun (WGS) entry which is preliminary data.</text>
</comment>
<evidence type="ECO:0000259" key="9">
    <source>
        <dbReference type="PROSITE" id="PS50893"/>
    </source>
</evidence>
<dbReference type="EMBL" id="BOPZ01000047">
    <property type="protein sequence ID" value="GIM30640.1"/>
    <property type="molecule type" value="Genomic_DNA"/>
</dbReference>
<dbReference type="PANTHER" id="PTHR43553">
    <property type="entry name" value="HEAVY METAL TRANSPORTER"/>
    <property type="match status" value="1"/>
</dbReference>
<evidence type="ECO:0000256" key="1">
    <source>
        <dbReference type="ARBA" id="ARBA00004202"/>
    </source>
</evidence>
<keyword evidence="4" id="KW-1003">Cell membrane</keyword>
<dbReference type="InterPro" id="IPR027417">
    <property type="entry name" value="P-loop_NTPase"/>
</dbReference>
<dbReference type="InterPro" id="IPR003439">
    <property type="entry name" value="ABC_transporter-like_ATP-bd"/>
</dbReference>
<keyword evidence="5" id="KW-0547">Nucleotide-binding</keyword>
<dbReference type="Proteomes" id="UP000679179">
    <property type="component" value="Unassembled WGS sequence"/>
</dbReference>
<keyword evidence="8" id="KW-0472">Membrane</keyword>
<evidence type="ECO:0000256" key="2">
    <source>
        <dbReference type="ARBA" id="ARBA00005417"/>
    </source>
</evidence>